<proteinExistence type="predicted"/>
<dbReference type="InterPro" id="IPR000184">
    <property type="entry name" value="Bac_surfAg_D15"/>
</dbReference>
<evidence type="ECO:0000256" key="2">
    <source>
        <dbReference type="ARBA" id="ARBA00022801"/>
    </source>
</evidence>
<dbReference type="PANTHER" id="PTHR14226:SF29">
    <property type="entry name" value="NEUROPATHY TARGET ESTERASE SWS"/>
    <property type="match status" value="1"/>
</dbReference>
<dbReference type="InterPro" id="IPR016035">
    <property type="entry name" value="Acyl_Trfase/lysoPLipase"/>
</dbReference>
<evidence type="ECO:0000256" key="4">
    <source>
        <dbReference type="ARBA" id="ARBA00023098"/>
    </source>
</evidence>
<reference evidence="10" key="1">
    <citation type="journal article" date="2019" name="Int. J. Syst. Evol. Microbiol.">
        <title>The Global Catalogue of Microorganisms (GCM) 10K type strain sequencing project: providing services to taxonomists for standard genome sequencing and annotation.</title>
        <authorList>
            <consortium name="The Broad Institute Genomics Platform"/>
            <consortium name="The Broad Institute Genome Sequencing Center for Infectious Disease"/>
            <person name="Wu L."/>
            <person name="Ma J."/>
        </authorList>
    </citation>
    <scope>NUCLEOTIDE SEQUENCE [LARGE SCALE GENOMIC DNA]</scope>
    <source>
        <strain evidence="10">CECT 8570</strain>
    </source>
</reference>
<evidence type="ECO:0000313" key="10">
    <source>
        <dbReference type="Proteomes" id="UP001595840"/>
    </source>
</evidence>
<keyword evidence="7" id="KW-0732">Signal</keyword>
<dbReference type="CDD" id="cd07205">
    <property type="entry name" value="Pat_PNPLA6_PNPLA7_NTE1_like"/>
    <property type="match status" value="1"/>
</dbReference>
<keyword evidence="4 6" id="KW-0443">Lipid metabolism</keyword>
<comment type="subcellular location">
    <subcellularLocation>
        <location evidence="1">Membrane</location>
    </subcellularLocation>
</comment>
<dbReference type="InterPro" id="IPR002641">
    <property type="entry name" value="PNPLA_dom"/>
</dbReference>
<sequence length="740" mass="81301">MINNISTAAAKLTAALATVVFALTPLASYAVDQEGKRIGLVLSGGAARGLSHIGVIRALQEQGIEVDAISGTSMGAIIGGMYASGYSVEQMEVIGTSLDWSYGLTDKPPRDDLTFRRKQDDRRHLLRTKLTVVDGGIKIPAGVIDGQNLDLVLQNIFYHTNDVDNFDQLKIPYRAVATNLETGEAVIMGSGSLNTAIRASMSIPGVLAPVVRDGTLLADGGMADNLPVDVVRGMQVDRVIAVNIGTPLNKAKDINNLFAVSNQVSTFLTIKNAQEQIATLTNTDILLQPDLGDIGSFDFSRAEETIQLGYDAVMAQADALKSFAKNGPLTFAEVATSHAPNISSISFENKSYMHVDALRLFIKQPINAPFDKSLLEHNINTLYGLDYFSSVGYRLLDDGEGGKRLHILINGEKRHTGFMRFGFNTSDDFRGDNYYNLAFAYNKTGISNYGAEWFTHVQLGNDINIRTEFYAPLDYESPFYVLPLLEYTARDISLYDDDLKNEVLLVRDKRTSAGFFTGYQFSNYTDISVGLVRSTGNLNVEVGLPNIEHFNYDLGYVETRFKLDSEDNVYFPTSGSRLDLSARKFDQTLGSDEDYYEADILLSRAFNFGAHTFLTRARAARSDGLNSVPSSRFYLGGLGQLSGMPENSIITQNNNLLSLQYIQQLNKPLLMFDTRYYLIGSIEYGRAWNNQASDLPFNSGDIYAGSIGAAMDSPIGPIVLAYGYNSADRQSVYFAIGRSI</sequence>
<evidence type="ECO:0000259" key="8">
    <source>
        <dbReference type="PROSITE" id="PS51635"/>
    </source>
</evidence>
<feature type="signal peptide" evidence="7">
    <location>
        <begin position="1"/>
        <end position="30"/>
    </location>
</feature>
<dbReference type="Gene3D" id="2.40.160.50">
    <property type="entry name" value="membrane protein fhac: a member of the omp85/tpsb transporter family"/>
    <property type="match status" value="1"/>
</dbReference>
<organism evidence="9 10">
    <name type="scientific">Simiduia curdlanivorans</name>
    <dbReference type="NCBI Taxonomy" id="1492769"/>
    <lineage>
        <taxon>Bacteria</taxon>
        <taxon>Pseudomonadati</taxon>
        <taxon>Pseudomonadota</taxon>
        <taxon>Gammaproteobacteria</taxon>
        <taxon>Cellvibrionales</taxon>
        <taxon>Cellvibrionaceae</taxon>
        <taxon>Simiduia</taxon>
    </lineage>
</organism>
<feature type="active site" description="Proton acceptor" evidence="6">
    <location>
        <position position="219"/>
    </location>
</feature>
<comment type="caution">
    <text evidence="9">The sequence shown here is derived from an EMBL/GenBank/DDBJ whole genome shotgun (WGS) entry which is preliminary data.</text>
</comment>
<name>A0ABV8V2D4_9GAMM</name>
<comment type="caution">
    <text evidence="6">Lacks conserved residue(s) required for the propagation of feature annotation.</text>
</comment>
<evidence type="ECO:0000256" key="7">
    <source>
        <dbReference type="SAM" id="SignalP"/>
    </source>
</evidence>
<evidence type="ECO:0000256" key="1">
    <source>
        <dbReference type="ARBA" id="ARBA00004370"/>
    </source>
</evidence>
<keyword evidence="2 6" id="KW-0378">Hydrolase</keyword>
<evidence type="ECO:0000256" key="5">
    <source>
        <dbReference type="ARBA" id="ARBA00023136"/>
    </source>
</evidence>
<feature type="short sequence motif" description="GXSXG" evidence="6">
    <location>
        <begin position="71"/>
        <end position="75"/>
    </location>
</feature>
<feature type="active site" description="Nucleophile" evidence="6">
    <location>
        <position position="73"/>
    </location>
</feature>
<evidence type="ECO:0000256" key="3">
    <source>
        <dbReference type="ARBA" id="ARBA00022963"/>
    </source>
</evidence>
<keyword evidence="10" id="KW-1185">Reference proteome</keyword>
<keyword evidence="3 6" id="KW-0442">Lipid degradation</keyword>
<evidence type="ECO:0000256" key="6">
    <source>
        <dbReference type="PROSITE-ProRule" id="PRU01161"/>
    </source>
</evidence>
<accession>A0ABV8V2D4</accession>
<dbReference type="Proteomes" id="UP001595840">
    <property type="component" value="Unassembled WGS sequence"/>
</dbReference>
<dbReference type="Gene3D" id="3.40.1090.10">
    <property type="entry name" value="Cytosolic phospholipase A2 catalytic domain"/>
    <property type="match status" value="2"/>
</dbReference>
<dbReference type="InterPro" id="IPR050301">
    <property type="entry name" value="NTE"/>
</dbReference>
<dbReference type="RefSeq" id="WP_290259743.1">
    <property type="nucleotide sequence ID" value="NZ_JAUFQG010000004.1"/>
</dbReference>
<dbReference type="PROSITE" id="PS51635">
    <property type="entry name" value="PNPLA"/>
    <property type="match status" value="1"/>
</dbReference>
<dbReference type="Pfam" id="PF01103">
    <property type="entry name" value="Omp85"/>
    <property type="match status" value="1"/>
</dbReference>
<evidence type="ECO:0000313" key="9">
    <source>
        <dbReference type="EMBL" id="MFC4361410.1"/>
    </source>
</evidence>
<feature type="chain" id="PRO_5046320557" evidence="7">
    <location>
        <begin position="31"/>
        <end position="740"/>
    </location>
</feature>
<protein>
    <submittedName>
        <fullName evidence="9">Patatin-like phospholipase family protein</fullName>
    </submittedName>
</protein>
<dbReference type="Pfam" id="PF01734">
    <property type="entry name" value="Patatin"/>
    <property type="match status" value="1"/>
</dbReference>
<keyword evidence="5" id="KW-0472">Membrane</keyword>
<dbReference type="SUPFAM" id="SSF52151">
    <property type="entry name" value="FabD/lysophospholipase-like"/>
    <property type="match status" value="1"/>
</dbReference>
<dbReference type="EMBL" id="JBHSCX010000003">
    <property type="protein sequence ID" value="MFC4361410.1"/>
    <property type="molecule type" value="Genomic_DNA"/>
</dbReference>
<gene>
    <name evidence="9" type="ORF">ACFOX3_03800</name>
</gene>
<feature type="short sequence motif" description="DGA/G" evidence="6">
    <location>
        <begin position="219"/>
        <end position="221"/>
    </location>
</feature>
<feature type="domain" description="PNPLA" evidence="8">
    <location>
        <begin position="40"/>
        <end position="232"/>
    </location>
</feature>
<dbReference type="PANTHER" id="PTHR14226">
    <property type="entry name" value="NEUROPATHY TARGET ESTERASE/SWISS CHEESE D.MELANOGASTER"/>
    <property type="match status" value="1"/>
</dbReference>